<evidence type="ECO:0000313" key="2">
    <source>
        <dbReference type="EMBL" id="EJU06539.1"/>
    </source>
</evidence>
<keyword evidence="3" id="KW-1185">Reference proteome</keyword>
<dbReference type="AlphaFoldDB" id="M5GC03"/>
<feature type="transmembrane region" description="Helical" evidence="1">
    <location>
        <begin position="21"/>
        <end position="44"/>
    </location>
</feature>
<keyword evidence="1" id="KW-1133">Transmembrane helix</keyword>
<dbReference type="EMBL" id="JH795855">
    <property type="protein sequence ID" value="EJU06539.1"/>
    <property type="molecule type" value="Genomic_DNA"/>
</dbReference>
<gene>
    <name evidence="2" type="ORF">DACRYDRAFT_103486</name>
</gene>
<evidence type="ECO:0000256" key="1">
    <source>
        <dbReference type="SAM" id="Phobius"/>
    </source>
</evidence>
<organism evidence="2 3">
    <name type="scientific">Dacryopinax primogenitus (strain DJM 731)</name>
    <name type="common">Brown rot fungus</name>
    <dbReference type="NCBI Taxonomy" id="1858805"/>
    <lineage>
        <taxon>Eukaryota</taxon>
        <taxon>Fungi</taxon>
        <taxon>Dikarya</taxon>
        <taxon>Basidiomycota</taxon>
        <taxon>Agaricomycotina</taxon>
        <taxon>Dacrymycetes</taxon>
        <taxon>Dacrymycetales</taxon>
        <taxon>Dacrymycetaceae</taxon>
        <taxon>Dacryopinax</taxon>
    </lineage>
</organism>
<feature type="transmembrane region" description="Helical" evidence="1">
    <location>
        <begin position="56"/>
        <end position="76"/>
    </location>
</feature>
<keyword evidence="1" id="KW-0472">Membrane</keyword>
<dbReference type="HOGENOM" id="CLU_1427926_0_0_1"/>
<accession>M5GC03</accession>
<reference evidence="2 3" key="1">
    <citation type="journal article" date="2012" name="Science">
        <title>The Paleozoic origin of enzymatic lignin decomposition reconstructed from 31 fungal genomes.</title>
        <authorList>
            <person name="Floudas D."/>
            <person name="Binder M."/>
            <person name="Riley R."/>
            <person name="Barry K."/>
            <person name="Blanchette R.A."/>
            <person name="Henrissat B."/>
            <person name="Martinez A.T."/>
            <person name="Otillar R."/>
            <person name="Spatafora J.W."/>
            <person name="Yadav J.S."/>
            <person name="Aerts A."/>
            <person name="Benoit I."/>
            <person name="Boyd A."/>
            <person name="Carlson A."/>
            <person name="Copeland A."/>
            <person name="Coutinho P.M."/>
            <person name="de Vries R.P."/>
            <person name="Ferreira P."/>
            <person name="Findley K."/>
            <person name="Foster B."/>
            <person name="Gaskell J."/>
            <person name="Glotzer D."/>
            <person name="Gorecki P."/>
            <person name="Heitman J."/>
            <person name="Hesse C."/>
            <person name="Hori C."/>
            <person name="Igarashi K."/>
            <person name="Jurgens J.A."/>
            <person name="Kallen N."/>
            <person name="Kersten P."/>
            <person name="Kohler A."/>
            <person name="Kuees U."/>
            <person name="Kumar T.K.A."/>
            <person name="Kuo A."/>
            <person name="LaButti K."/>
            <person name="Larrondo L.F."/>
            <person name="Lindquist E."/>
            <person name="Ling A."/>
            <person name="Lombard V."/>
            <person name="Lucas S."/>
            <person name="Lundell T."/>
            <person name="Martin R."/>
            <person name="McLaughlin D.J."/>
            <person name="Morgenstern I."/>
            <person name="Morin E."/>
            <person name="Murat C."/>
            <person name="Nagy L.G."/>
            <person name="Nolan M."/>
            <person name="Ohm R.A."/>
            <person name="Patyshakuliyeva A."/>
            <person name="Rokas A."/>
            <person name="Ruiz-Duenas F.J."/>
            <person name="Sabat G."/>
            <person name="Salamov A."/>
            <person name="Samejima M."/>
            <person name="Schmutz J."/>
            <person name="Slot J.C."/>
            <person name="St John F."/>
            <person name="Stenlid J."/>
            <person name="Sun H."/>
            <person name="Sun S."/>
            <person name="Syed K."/>
            <person name="Tsang A."/>
            <person name="Wiebenga A."/>
            <person name="Young D."/>
            <person name="Pisabarro A."/>
            <person name="Eastwood D.C."/>
            <person name="Martin F."/>
            <person name="Cullen D."/>
            <person name="Grigoriev I.V."/>
            <person name="Hibbett D.S."/>
        </authorList>
    </citation>
    <scope>NUCLEOTIDE SEQUENCE [LARGE SCALE GENOMIC DNA]</scope>
    <source>
        <strain evidence="2 3">DJM-731 SS1</strain>
    </source>
</reference>
<sequence length="190" mass="20293">MTVRSGKADAVDLVIALAHMVNLIITLALLAIIIPAILALHLLVVTVVLGLLVDTIVLALVLLVVIATLACLRILATPPLKAVMSLIHAHPDHASWHAANMQDDFGATHAHNIIEMEHIAPIPLQTPPASDHPPLSAEIDLGPPPQYAKDKQAVVEDVKMGNAEDKDDNIYECGYLTPPPTVPVVKQGWS</sequence>
<evidence type="ECO:0000313" key="3">
    <source>
        <dbReference type="Proteomes" id="UP000030653"/>
    </source>
</evidence>
<keyword evidence="1" id="KW-0812">Transmembrane</keyword>
<dbReference type="GeneID" id="63682825"/>
<dbReference type="Proteomes" id="UP000030653">
    <property type="component" value="Unassembled WGS sequence"/>
</dbReference>
<dbReference type="RefSeq" id="XP_040633433.1">
    <property type="nucleotide sequence ID" value="XM_040767763.1"/>
</dbReference>
<name>M5GC03_DACPD</name>
<protein>
    <submittedName>
        <fullName evidence="2">Uncharacterized protein</fullName>
    </submittedName>
</protein>
<proteinExistence type="predicted"/>